<comment type="caution">
    <text evidence="2">The sequence shown here is derived from an EMBL/GenBank/DDBJ whole genome shotgun (WGS) entry which is preliminary data.</text>
</comment>
<sequence length="265" mass="28716">MCYAAATLFYGITVNAIELCTAALGYLRVQPALLAVDLIRARRRDGLLKTDSPPHTGGVRGIPVDLWGSIRGPIVGQSFVDECEITARSFVDEYWEDDDASGAPTWRLSPGSGMASLFSTNRSAWEPFMVDGGVPAFTGLNELAVALSFDSETGRRRYPTITASLPHDGTPGHTLMGISPAVFNLPPDANDRFRRLVSAFPVLAPISHLGDTMRTRAEARAASTRPQAKVTGRLSQKERLEKATEERKAAGEPRWVLWGSGSLCI</sequence>
<feature type="compositionally biased region" description="Basic and acidic residues" evidence="1">
    <location>
        <begin position="235"/>
        <end position="246"/>
    </location>
</feature>
<proteinExistence type="predicted"/>
<name>A0A5C5G2H1_9BASI</name>
<evidence type="ECO:0000313" key="3">
    <source>
        <dbReference type="Proteomes" id="UP000311382"/>
    </source>
</evidence>
<dbReference type="Proteomes" id="UP000311382">
    <property type="component" value="Unassembled WGS sequence"/>
</dbReference>
<accession>A0A5C5G2H1</accession>
<dbReference type="OrthoDB" id="2530475at2759"/>
<feature type="region of interest" description="Disordered" evidence="1">
    <location>
        <begin position="216"/>
        <end position="246"/>
    </location>
</feature>
<reference evidence="2 3" key="1">
    <citation type="submission" date="2019-03" db="EMBL/GenBank/DDBJ databases">
        <title>Rhodosporidium diobovatum UCD-FST 08-225 genome sequencing, assembly, and annotation.</title>
        <authorList>
            <person name="Fakankun I.U."/>
            <person name="Fristensky B."/>
            <person name="Levin D.B."/>
        </authorList>
    </citation>
    <scope>NUCLEOTIDE SEQUENCE [LARGE SCALE GENOMIC DNA]</scope>
    <source>
        <strain evidence="2 3">UCD-FST 08-225</strain>
    </source>
</reference>
<dbReference type="EMBL" id="SOZI01000012">
    <property type="protein sequence ID" value="TNY23328.1"/>
    <property type="molecule type" value="Genomic_DNA"/>
</dbReference>
<evidence type="ECO:0000313" key="2">
    <source>
        <dbReference type="EMBL" id="TNY23328.1"/>
    </source>
</evidence>
<gene>
    <name evidence="2" type="ORF">DMC30DRAFT_414200</name>
</gene>
<keyword evidence="3" id="KW-1185">Reference proteome</keyword>
<protein>
    <submittedName>
        <fullName evidence="2">Uncharacterized protein</fullName>
    </submittedName>
</protein>
<dbReference type="AlphaFoldDB" id="A0A5C5G2H1"/>
<evidence type="ECO:0000256" key="1">
    <source>
        <dbReference type="SAM" id="MobiDB-lite"/>
    </source>
</evidence>
<organism evidence="2 3">
    <name type="scientific">Rhodotorula diobovata</name>
    <dbReference type="NCBI Taxonomy" id="5288"/>
    <lineage>
        <taxon>Eukaryota</taxon>
        <taxon>Fungi</taxon>
        <taxon>Dikarya</taxon>
        <taxon>Basidiomycota</taxon>
        <taxon>Pucciniomycotina</taxon>
        <taxon>Microbotryomycetes</taxon>
        <taxon>Sporidiobolales</taxon>
        <taxon>Sporidiobolaceae</taxon>
        <taxon>Rhodotorula</taxon>
    </lineage>
</organism>
<dbReference type="STRING" id="5288.A0A5C5G2H1"/>